<comment type="similarity">
    <text evidence="1 7">Belongs to the AIR synthase family.</text>
</comment>
<dbReference type="Pfam" id="PF00586">
    <property type="entry name" value="AIRS"/>
    <property type="match status" value="1"/>
</dbReference>
<keyword evidence="7 10" id="KW-0436">Ligase</keyword>
<protein>
    <recommendedName>
        <fullName evidence="2 7">Phosphoribosylformylglycinamidine cyclo-ligase</fullName>
        <ecNumber evidence="7">6.3.3.1</ecNumber>
    </recommendedName>
    <alternativeName>
        <fullName evidence="4 7">AIR synthase</fullName>
    </alternativeName>
    <alternativeName>
        <fullName evidence="5 7">AIRS</fullName>
    </alternativeName>
    <alternativeName>
        <fullName evidence="3 7">Phosphoribosyl-aminoimidazole synthetase</fullName>
    </alternativeName>
</protein>
<keyword evidence="7" id="KW-0547">Nucleotide-binding</keyword>
<evidence type="ECO:0000313" key="11">
    <source>
        <dbReference type="Proteomes" id="UP000783742"/>
    </source>
</evidence>
<dbReference type="Proteomes" id="UP000783742">
    <property type="component" value="Unassembled WGS sequence"/>
</dbReference>
<evidence type="ECO:0000259" key="9">
    <source>
        <dbReference type="Pfam" id="PF02769"/>
    </source>
</evidence>
<comment type="catalytic activity">
    <reaction evidence="6 7">
        <text>2-formamido-N(1)-(5-O-phospho-beta-D-ribosyl)acetamidine + ATP = 5-amino-1-(5-phospho-beta-D-ribosyl)imidazole + ADP + phosphate + H(+)</text>
        <dbReference type="Rhea" id="RHEA:23032"/>
        <dbReference type="ChEBI" id="CHEBI:15378"/>
        <dbReference type="ChEBI" id="CHEBI:30616"/>
        <dbReference type="ChEBI" id="CHEBI:43474"/>
        <dbReference type="ChEBI" id="CHEBI:137981"/>
        <dbReference type="ChEBI" id="CHEBI:147287"/>
        <dbReference type="ChEBI" id="CHEBI:456216"/>
        <dbReference type="EC" id="6.3.3.1"/>
    </reaction>
</comment>
<evidence type="ECO:0000256" key="2">
    <source>
        <dbReference type="ARBA" id="ARBA00020367"/>
    </source>
</evidence>
<dbReference type="InterPro" id="IPR010918">
    <property type="entry name" value="PurM-like_C_dom"/>
</dbReference>
<feature type="domain" description="PurM-like C-terminal" evidence="9">
    <location>
        <begin position="173"/>
        <end position="337"/>
    </location>
</feature>
<evidence type="ECO:0000256" key="5">
    <source>
        <dbReference type="ARBA" id="ARBA00033093"/>
    </source>
</evidence>
<comment type="subcellular location">
    <subcellularLocation>
        <location evidence="7">Cytoplasm</location>
    </subcellularLocation>
</comment>
<dbReference type="RefSeq" id="WP_216548649.1">
    <property type="nucleotide sequence ID" value="NZ_JAHLQO010000002.1"/>
</dbReference>
<dbReference type="HAMAP" id="MF_00741">
    <property type="entry name" value="AIRS"/>
    <property type="match status" value="1"/>
</dbReference>
<dbReference type="Pfam" id="PF02769">
    <property type="entry name" value="AIRS_C"/>
    <property type="match status" value="1"/>
</dbReference>
<dbReference type="PANTHER" id="PTHR10520">
    <property type="entry name" value="TRIFUNCTIONAL PURINE BIOSYNTHETIC PROTEIN ADENOSINE-3-RELATED"/>
    <property type="match status" value="1"/>
</dbReference>
<comment type="pathway">
    <text evidence="7">Purine metabolism; IMP biosynthesis via de novo pathway; 5-amino-1-(5-phospho-D-ribosyl)imidazole from N(2)-formyl-N(1)-(5-phospho-D-ribosyl)glycinamide: step 2/2.</text>
</comment>
<dbReference type="InterPro" id="IPR016188">
    <property type="entry name" value="PurM-like_N"/>
</dbReference>
<evidence type="ECO:0000313" key="10">
    <source>
        <dbReference type="EMBL" id="MBU5668804.1"/>
    </source>
</evidence>
<keyword evidence="7" id="KW-0658">Purine biosynthesis</keyword>
<proteinExistence type="inferred from homology"/>
<keyword evidence="7" id="KW-0067">ATP-binding</keyword>
<keyword evidence="7" id="KW-0963">Cytoplasm</keyword>
<feature type="domain" description="PurM-like N-terminal" evidence="8">
    <location>
        <begin position="56"/>
        <end position="161"/>
    </location>
</feature>
<sequence>MSINYKDAGVDTDAGQREVELIKSVVEKTHSKDVLSSLGGFSGLFNLDLSEIKNPVLVSGTDGVGTKVILAHMLDKHDTIGIDCVAMCANDILCQGAKPLFFLDYIATGKLVPEKMEKIVSGVAEGCIQSGASLIGGETAEMPGVYEEDSYDLAGFCVGVVDKEKIIDGSKVKEGDVIFGLSSNGIHSNGYSLVRKIVFDHAKLDLNEKYDGLDTTLGEELLKPTKIYVKEILELLKQVDIKAMSHITGGGFNENIPRMIPDGLCAEIDTKVIETPAIFKLLKEWADLNIEDMYRTFNMGVGFVFAVAEEDSEKVKDFFKDSDLKIYELGKVKSGEDKIEIKF</sequence>
<evidence type="ECO:0000256" key="4">
    <source>
        <dbReference type="ARBA" id="ARBA00032931"/>
    </source>
</evidence>
<dbReference type="GO" id="GO:0004641">
    <property type="term" value="F:phosphoribosylformylglycinamidine cyclo-ligase activity"/>
    <property type="evidence" value="ECO:0007669"/>
    <property type="project" value="UniProtKB-EC"/>
</dbReference>
<dbReference type="PANTHER" id="PTHR10520:SF12">
    <property type="entry name" value="TRIFUNCTIONAL PURINE BIOSYNTHETIC PROTEIN ADENOSINE-3"/>
    <property type="match status" value="1"/>
</dbReference>
<dbReference type="EC" id="6.3.3.1" evidence="7"/>
<comment type="caution">
    <text evidence="10">The sequence shown here is derived from an EMBL/GenBank/DDBJ whole genome shotgun (WGS) entry which is preliminary data.</text>
</comment>
<organism evidence="10 11">
    <name type="scientific">Peptoniphilus ovalis</name>
    <dbReference type="NCBI Taxonomy" id="2841503"/>
    <lineage>
        <taxon>Bacteria</taxon>
        <taxon>Bacillati</taxon>
        <taxon>Bacillota</taxon>
        <taxon>Tissierellia</taxon>
        <taxon>Tissierellales</taxon>
        <taxon>Peptoniphilaceae</taxon>
        <taxon>Peptoniphilus</taxon>
    </lineage>
</organism>
<evidence type="ECO:0000256" key="3">
    <source>
        <dbReference type="ARBA" id="ARBA00031908"/>
    </source>
</evidence>
<gene>
    <name evidence="7 10" type="primary">purM</name>
    <name evidence="10" type="ORF">KQI68_03010</name>
</gene>
<evidence type="ECO:0000256" key="7">
    <source>
        <dbReference type="HAMAP-Rule" id="MF_00741"/>
    </source>
</evidence>
<evidence type="ECO:0000256" key="1">
    <source>
        <dbReference type="ARBA" id="ARBA00010280"/>
    </source>
</evidence>
<evidence type="ECO:0000256" key="6">
    <source>
        <dbReference type="ARBA" id="ARBA00049057"/>
    </source>
</evidence>
<evidence type="ECO:0000259" key="8">
    <source>
        <dbReference type="Pfam" id="PF00586"/>
    </source>
</evidence>
<dbReference type="InterPro" id="IPR004733">
    <property type="entry name" value="PurM_cligase"/>
</dbReference>
<accession>A0ABS6FF35</accession>
<name>A0ABS6FF35_9FIRM</name>
<keyword evidence="11" id="KW-1185">Reference proteome</keyword>
<dbReference type="CDD" id="cd02196">
    <property type="entry name" value="PurM"/>
    <property type="match status" value="1"/>
</dbReference>
<dbReference type="EMBL" id="JAHLQO010000002">
    <property type="protein sequence ID" value="MBU5668804.1"/>
    <property type="molecule type" value="Genomic_DNA"/>
</dbReference>
<reference evidence="10 11" key="1">
    <citation type="submission" date="2021-06" db="EMBL/GenBank/DDBJ databases">
        <authorList>
            <person name="Sun Q."/>
            <person name="Li D."/>
        </authorList>
    </citation>
    <scope>NUCLEOTIDE SEQUENCE [LARGE SCALE GENOMIC DNA]</scope>
    <source>
        <strain evidence="10 11">MSJ-1</strain>
    </source>
</reference>
<dbReference type="NCBIfam" id="TIGR00878">
    <property type="entry name" value="purM"/>
    <property type="match status" value="1"/>
</dbReference>